<dbReference type="AlphaFoldDB" id="A0A0E0M2R4"/>
<proteinExistence type="predicted"/>
<organism evidence="1">
    <name type="scientific">Oryza punctata</name>
    <name type="common">Red rice</name>
    <dbReference type="NCBI Taxonomy" id="4537"/>
    <lineage>
        <taxon>Eukaryota</taxon>
        <taxon>Viridiplantae</taxon>
        <taxon>Streptophyta</taxon>
        <taxon>Embryophyta</taxon>
        <taxon>Tracheophyta</taxon>
        <taxon>Spermatophyta</taxon>
        <taxon>Magnoliopsida</taxon>
        <taxon>Liliopsida</taxon>
        <taxon>Poales</taxon>
        <taxon>Poaceae</taxon>
        <taxon>BOP clade</taxon>
        <taxon>Oryzoideae</taxon>
        <taxon>Oryzeae</taxon>
        <taxon>Oryzinae</taxon>
        <taxon>Oryza</taxon>
    </lineage>
</organism>
<accession>A0A0E0M2R4</accession>
<keyword evidence="2" id="KW-1185">Reference proteome</keyword>
<dbReference type="Proteomes" id="UP000026962">
    <property type="component" value="Chromosome 9"/>
</dbReference>
<reference evidence="1" key="1">
    <citation type="submission" date="2015-04" db="UniProtKB">
        <authorList>
            <consortium name="EnsemblPlants"/>
        </authorList>
    </citation>
    <scope>IDENTIFICATION</scope>
</reference>
<dbReference type="Gramene" id="OPUNC09G13080.1">
    <property type="protein sequence ID" value="OPUNC09G13080.1"/>
    <property type="gene ID" value="OPUNC09G13080"/>
</dbReference>
<sequence>MVRIGTNLKEELRSSTVGIPCENVSKRIEVQTTIKNVEVARLNIRWHTMDRYCVREIFAMSFTRCVCKRLYP</sequence>
<dbReference type="EnsemblPlants" id="OPUNC09G13080.1">
    <property type="protein sequence ID" value="OPUNC09G13080.1"/>
    <property type="gene ID" value="OPUNC09G13080"/>
</dbReference>
<evidence type="ECO:0000313" key="1">
    <source>
        <dbReference type="EnsemblPlants" id="OPUNC09G13080.1"/>
    </source>
</evidence>
<name>A0A0E0M2R4_ORYPU</name>
<reference evidence="1" key="2">
    <citation type="submission" date="2018-05" db="EMBL/GenBank/DDBJ databases">
        <title>OpunRS2 (Oryza punctata Reference Sequence Version 2).</title>
        <authorList>
            <person name="Zhang J."/>
            <person name="Kudrna D."/>
            <person name="Lee S."/>
            <person name="Talag J."/>
            <person name="Welchert J."/>
            <person name="Wing R.A."/>
        </authorList>
    </citation>
    <scope>NUCLEOTIDE SEQUENCE [LARGE SCALE GENOMIC DNA]</scope>
</reference>
<evidence type="ECO:0000313" key="2">
    <source>
        <dbReference type="Proteomes" id="UP000026962"/>
    </source>
</evidence>
<dbReference type="HOGENOM" id="CLU_2726614_0_0_1"/>
<protein>
    <submittedName>
        <fullName evidence="1">Uncharacterized protein</fullName>
    </submittedName>
</protein>